<comment type="caution">
    <text evidence="2">The sequence shown here is derived from an EMBL/GenBank/DDBJ whole genome shotgun (WGS) entry which is preliminary data.</text>
</comment>
<dbReference type="Proteomes" id="UP000280598">
    <property type="component" value="Unassembled WGS sequence"/>
</dbReference>
<dbReference type="EMBL" id="QWIS01000041">
    <property type="protein sequence ID" value="RMZ12734.1"/>
    <property type="molecule type" value="Genomic_DNA"/>
</dbReference>
<proteinExistence type="predicted"/>
<dbReference type="VEuPathDB" id="FungiDB:BTJ68_08819"/>
<evidence type="ECO:0000313" key="2">
    <source>
        <dbReference type="EMBL" id="RMZ12734.1"/>
    </source>
</evidence>
<name>A0A3M7HHJ6_HORWE</name>
<gene>
    <name evidence="2" type="ORF">D0860_02827</name>
</gene>
<organism evidence="2 3">
    <name type="scientific">Hortaea werneckii</name>
    <name type="common">Black yeast</name>
    <name type="synonym">Cladosporium werneckii</name>
    <dbReference type="NCBI Taxonomy" id="91943"/>
    <lineage>
        <taxon>Eukaryota</taxon>
        <taxon>Fungi</taxon>
        <taxon>Dikarya</taxon>
        <taxon>Ascomycota</taxon>
        <taxon>Pezizomycotina</taxon>
        <taxon>Dothideomycetes</taxon>
        <taxon>Dothideomycetidae</taxon>
        <taxon>Mycosphaerellales</taxon>
        <taxon>Teratosphaeriaceae</taxon>
        <taxon>Hortaea</taxon>
    </lineage>
</organism>
<sequence length="87" mass="9782">MVRTHGSLAHDEELNGAAFLQMSGMTLGSMIEADQRLRRHELLIRNQKKLHRDAEVWRRYEAEIEKSAEQRAANAPPVSGGEQDGGK</sequence>
<dbReference type="AlphaFoldDB" id="A0A3M7HHJ6"/>
<feature type="region of interest" description="Disordered" evidence="1">
    <location>
        <begin position="66"/>
        <end position="87"/>
    </location>
</feature>
<reference evidence="2 3" key="1">
    <citation type="journal article" date="2018" name="BMC Genomics">
        <title>Genomic evidence for intraspecific hybridization in a clonal and extremely halotolerant yeast.</title>
        <authorList>
            <person name="Gostincar C."/>
            <person name="Stajich J.E."/>
            <person name="Zupancic J."/>
            <person name="Zalar P."/>
            <person name="Gunde-Cimerman N."/>
        </authorList>
    </citation>
    <scope>NUCLEOTIDE SEQUENCE [LARGE SCALE GENOMIC DNA]</scope>
    <source>
        <strain evidence="2 3">EXF-562</strain>
    </source>
</reference>
<accession>A0A3M7HHJ6</accession>
<evidence type="ECO:0000256" key="1">
    <source>
        <dbReference type="SAM" id="MobiDB-lite"/>
    </source>
</evidence>
<protein>
    <submittedName>
        <fullName evidence="2">Uncharacterized protein</fullName>
    </submittedName>
</protein>
<evidence type="ECO:0000313" key="3">
    <source>
        <dbReference type="Proteomes" id="UP000280598"/>
    </source>
</evidence>